<keyword evidence="14" id="KW-1185">Reference proteome</keyword>
<keyword evidence="5 9" id="KW-0798">TonB box</keyword>
<dbReference type="InterPro" id="IPR039426">
    <property type="entry name" value="TonB-dep_rcpt-like"/>
</dbReference>
<keyword evidence="7 8" id="KW-0998">Cell outer membrane</keyword>
<evidence type="ECO:0000256" key="5">
    <source>
        <dbReference type="ARBA" id="ARBA00023077"/>
    </source>
</evidence>
<evidence type="ECO:0000256" key="10">
    <source>
        <dbReference type="SAM" id="SignalP"/>
    </source>
</evidence>
<dbReference type="SUPFAM" id="SSF49464">
    <property type="entry name" value="Carboxypeptidase regulatory domain-like"/>
    <property type="match status" value="1"/>
</dbReference>
<evidence type="ECO:0000313" key="13">
    <source>
        <dbReference type="EMBL" id="AXY75419.1"/>
    </source>
</evidence>
<dbReference type="InterPro" id="IPR012910">
    <property type="entry name" value="Plug_dom"/>
</dbReference>
<feature type="signal peptide" evidence="10">
    <location>
        <begin position="1"/>
        <end position="26"/>
    </location>
</feature>
<gene>
    <name evidence="13" type="ORF">D3H65_16130</name>
</gene>
<evidence type="ECO:0000259" key="12">
    <source>
        <dbReference type="Pfam" id="PF07715"/>
    </source>
</evidence>
<keyword evidence="6 8" id="KW-0472">Membrane</keyword>
<keyword evidence="10" id="KW-0732">Signal</keyword>
<feature type="domain" description="TonB-dependent receptor plug" evidence="12">
    <location>
        <begin position="122"/>
        <end position="229"/>
    </location>
</feature>
<evidence type="ECO:0000256" key="4">
    <source>
        <dbReference type="ARBA" id="ARBA00022692"/>
    </source>
</evidence>
<reference evidence="13 14" key="1">
    <citation type="submission" date="2018-09" db="EMBL/GenBank/DDBJ databases">
        <title>Genome sequencing of strain 6GH32-13.</title>
        <authorList>
            <person name="Weon H.-Y."/>
            <person name="Heo J."/>
            <person name="Kwon S.-W."/>
        </authorList>
    </citation>
    <scope>NUCLEOTIDE SEQUENCE [LARGE SCALE GENOMIC DNA]</scope>
    <source>
        <strain evidence="13 14">5GH32-13</strain>
    </source>
</reference>
<evidence type="ECO:0000256" key="3">
    <source>
        <dbReference type="ARBA" id="ARBA00022452"/>
    </source>
</evidence>
<dbReference type="InterPro" id="IPR036942">
    <property type="entry name" value="Beta-barrel_TonB_sf"/>
</dbReference>
<keyword evidence="3 8" id="KW-1134">Transmembrane beta strand</keyword>
<comment type="subcellular location">
    <subcellularLocation>
        <location evidence="1 8">Cell outer membrane</location>
        <topology evidence="1 8">Multi-pass membrane protein</topology>
    </subcellularLocation>
</comment>
<dbReference type="Proteomes" id="UP000263900">
    <property type="component" value="Chromosome"/>
</dbReference>
<dbReference type="InterPro" id="IPR023997">
    <property type="entry name" value="TonB-dep_OMP_SusC/RagA_CS"/>
</dbReference>
<evidence type="ECO:0000256" key="9">
    <source>
        <dbReference type="RuleBase" id="RU003357"/>
    </source>
</evidence>
<accession>A0A3B7MQ27</accession>
<evidence type="ECO:0000256" key="2">
    <source>
        <dbReference type="ARBA" id="ARBA00022448"/>
    </source>
</evidence>
<dbReference type="InterPro" id="IPR023996">
    <property type="entry name" value="TonB-dep_OMP_SusC/RagA"/>
</dbReference>
<dbReference type="Pfam" id="PF13715">
    <property type="entry name" value="CarbopepD_reg_2"/>
    <property type="match status" value="1"/>
</dbReference>
<evidence type="ECO:0000259" key="11">
    <source>
        <dbReference type="Pfam" id="PF00593"/>
    </source>
</evidence>
<dbReference type="Gene3D" id="2.40.170.20">
    <property type="entry name" value="TonB-dependent receptor, beta-barrel domain"/>
    <property type="match status" value="1"/>
</dbReference>
<dbReference type="AlphaFoldDB" id="A0A3B7MQ27"/>
<dbReference type="Pfam" id="PF00593">
    <property type="entry name" value="TonB_dep_Rec_b-barrel"/>
    <property type="match status" value="1"/>
</dbReference>
<dbReference type="OrthoDB" id="9768177at2"/>
<protein>
    <submittedName>
        <fullName evidence="13">SusC/RagA family TonB-linked outer membrane protein</fullName>
    </submittedName>
</protein>
<dbReference type="KEGG" id="pseg:D3H65_16130"/>
<dbReference type="Gene3D" id="2.60.40.1120">
    <property type="entry name" value="Carboxypeptidase-like, regulatory domain"/>
    <property type="match status" value="1"/>
</dbReference>
<feature type="chain" id="PRO_5017831950" evidence="10">
    <location>
        <begin position="27"/>
        <end position="989"/>
    </location>
</feature>
<dbReference type="SUPFAM" id="SSF56935">
    <property type="entry name" value="Porins"/>
    <property type="match status" value="1"/>
</dbReference>
<dbReference type="Gene3D" id="2.170.130.10">
    <property type="entry name" value="TonB-dependent receptor, plug domain"/>
    <property type="match status" value="1"/>
</dbReference>
<dbReference type="EMBL" id="CP032157">
    <property type="protein sequence ID" value="AXY75419.1"/>
    <property type="molecule type" value="Genomic_DNA"/>
</dbReference>
<proteinExistence type="inferred from homology"/>
<feature type="domain" description="TonB-dependent receptor-like beta-barrel" evidence="11">
    <location>
        <begin position="457"/>
        <end position="825"/>
    </location>
</feature>
<sequence>MEKRRSNFVRRGLLCLLALLSLSVTAFSQTRTVTGKVTNAADNQPLQGVTVTVKGSTTSTQTDAEGNYSIAVPNNVRILVFSFVGHNEQDVLIGATGATNVALTPSGRSLDNVVVVGYGTQKKRQLTSAVDHVGAEDFRQGGARNALDLIQGKVAGLQIRRSSSNPNTGVGIQLRGVVSLTGDQGPLVVIDGIPGGNLDLLQQEDIESIDVLKDGSAAAIYGTQGNGGVILITTKKGKAGPAKYDYATYFRKEYLTKRPAFLTPEEFKAKLASGELDAASYKDYGGLTDFFDAMINHDNLSQYHTLALSGGTATSSYRASLFYRDFQGFAKENSRREYGGRLNINQKGLNNRLTMQLNLATNFNNANLLGGGGWEDQLTKNPTLSHKNPDGTWYFEGTSTNQYARLFQETNKRQQQTTSIDGRASLEIIKDLKASIFGSLVRNSYIDGAYRELASESSVESYQGTGYASRSTYLQIDYAVEPTIEYTKTIHNDHSVGVIGGYSYRYSVAENFNANNYGFVNDRFRENNIGTGNQLGLGKAGMGSGKADNTLIAFFGRVNYSYLDKYMAQFILRREGSSRFGENNKWGNFPAVSAGWNISREDFMRDISFINNLKLRVGYGVTGNQGIANYSSLVTLGGGGIYRFPDGQYRQTFGPERNPNPNLRWEKKKELNIGLDFSLLDNRLSGSIEVYNRQTEDLLENYTSPQPPFIRSNIYLNVGTISARGVELTINAVPVKTKNFTWNTDVTASTTRNKLDVLSNADFKLPYREYGGIGGFGALGNAIRTYEGGVLGEFWGKRFAELDANGKWLFYNRKGEKVANAAINNSFDRSTTDLAVIGNAIPKLYAAWSNSFSYKNFDFRAYFRGKFGHDILNTMALSYGNKVTKTNLLKDAFGKYAGIKDTYMYSDYYIEKGDYVKIDELTLGYTFKLKTQYIRNMRVYVTAQNVATITGYSGNDPDFIQDLGLGAGIDERGPYPSTRSFLVGLNVGF</sequence>
<evidence type="ECO:0000313" key="14">
    <source>
        <dbReference type="Proteomes" id="UP000263900"/>
    </source>
</evidence>
<dbReference type="Pfam" id="PF07715">
    <property type="entry name" value="Plug"/>
    <property type="match status" value="1"/>
</dbReference>
<organism evidence="13 14">
    <name type="scientific">Paraflavitalea soli</name>
    <dbReference type="NCBI Taxonomy" id="2315862"/>
    <lineage>
        <taxon>Bacteria</taxon>
        <taxon>Pseudomonadati</taxon>
        <taxon>Bacteroidota</taxon>
        <taxon>Chitinophagia</taxon>
        <taxon>Chitinophagales</taxon>
        <taxon>Chitinophagaceae</taxon>
        <taxon>Paraflavitalea</taxon>
    </lineage>
</organism>
<dbReference type="PROSITE" id="PS52016">
    <property type="entry name" value="TONB_DEPENDENT_REC_3"/>
    <property type="match status" value="1"/>
</dbReference>
<name>A0A3B7MQ27_9BACT</name>
<dbReference type="RefSeq" id="WP_119051300.1">
    <property type="nucleotide sequence ID" value="NZ_CP032157.1"/>
</dbReference>
<dbReference type="InterPro" id="IPR000531">
    <property type="entry name" value="Beta-barrel_TonB"/>
</dbReference>
<evidence type="ECO:0000256" key="1">
    <source>
        <dbReference type="ARBA" id="ARBA00004571"/>
    </source>
</evidence>
<dbReference type="InterPro" id="IPR037066">
    <property type="entry name" value="Plug_dom_sf"/>
</dbReference>
<dbReference type="InterPro" id="IPR008969">
    <property type="entry name" value="CarboxyPept-like_regulatory"/>
</dbReference>
<dbReference type="GO" id="GO:0009279">
    <property type="term" value="C:cell outer membrane"/>
    <property type="evidence" value="ECO:0007669"/>
    <property type="project" value="UniProtKB-SubCell"/>
</dbReference>
<evidence type="ECO:0000256" key="6">
    <source>
        <dbReference type="ARBA" id="ARBA00023136"/>
    </source>
</evidence>
<evidence type="ECO:0000256" key="7">
    <source>
        <dbReference type="ARBA" id="ARBA00023237"/>
    </source>
</evidence>
<dbReference type="NCBIfam" id="TIGR04056">
    <property type="entry name" value="OMP_RagA_SusC"/>
    <property type="match status" value="1"/>
</dbReference>
<keyword evidence="4 8" id="KW-0812">Transmembrane</keyword>
<keyword evidence="2 8" id="KW-0813">Transport</keyword>
<evidence type="ECO:0000256" key="8">
    <source>
        <dbReference type="PROSITE-ProRule" id="PRU01360"/>
    </source>
</evidence>
<comment type="similarity">
    <text evidence="8 9">Belongs to the TonB-dependent receptor family.</text>
</comment>
<dbReference type="NCBIfam" id="TIGR04057">
    <property type="entry name" value="SusC_RagA_signa"/>
    <property type="match status" value="1"/>
</dbReference>